<accession>A0A0F5LVX0</accession>
<evidence type="ECO:0000313" key="5">
    <source>
        <dbReference type="Proteomes" id="UP000184533"/>
    </source>
</evidence>
<keyword evidence="1" id="KW-0732">Signal</keyword>
<evidence type="ECO:0000313" key="3">
    <source>
        <dbReference type="EMBL" id="SHF73571.1"/>
    </source>
</evidence>
<dbReference type="Proteomes" id="UP000184533">
    <property type="component" value="Unassembled WGS sequence"/>
</dbReference>
<protein>
    <submittedName>
        <fullName evidence="2">Uncharacterized protein</fullName>
    </submittedName>
</protein>
<evidence type="ECO:0000256" key="1">
    <source>
        <dbReference type="SAM" id="SignalP"/>
    </source>
</evidence>
<dbReference type="OrthoDB" id="7945864at2"/>
<dbReference type="EMBL" id="FQVC01000012">
    <property type="protein sequence ID" value="SHF73571.1"/>
    <property type="molecule type" value="Genomic_DNA"/>
</dbReference>
<dbReference type="PATRIC" id="fig|1121477.3.peg.1644"/>
<proteinExistence type="predicted"/>
<reference evidence="2 4" key="1">
    <citation type="submission" date="2015-03" db="EMBL/GenBank/DDBJ databases">
        <authorList>
            <person name="Hassan Y.I."/>
            <person name="Lepp D."/>
            <person name="Zhou T."/>
        </authorList>
    </citation>
    <scope>NUCLEOTIDE SEQUENCE [LARGE SCALE GENOMIC DNA]</scope>
    <source>
        <strain evidence="2 4">DSM 17137</strain>
    </source>
</reference>
<dbReference type="AlphaFoldDB" id="A0A0F5LVX0"/>
<name>A0A0F5LVX0_9HYPH</name>
<evidence type="ECO:0000313" key="4">
    <source>
        <dbReference type="Proteomes" id="UP000033608"/>
    </source>
</evidence>
<sequence length="200" mass="22090">MKLLLAMTTTLLTLVTPALAFEAPVQGVIEGYKASKPMRIADVGTLMRHSERWCYLEDAGSCAWWDVYLEVSDTGASFEIGNAWDEAVDIAFVDRGDFRDGRFICETGADWVPSVRATRRADGSMIGGRELAALKAEIAGPQSAEVLNCFDYLYMGSDDPEKTVTLLQRQYVDDVHQAGRDTLVTLHFDPESAAALTSRW</sequence>
<organism evidence="2 4">
    <name type="scientific">Devosia limi DSM 17137</name>
    <dbReference type="NCBI Taxonomy" id="1121477"/>
    <lineage>
        <taxon>Bacteria</taxon>
        <taxon>Pseudomonadati</taxon>
        <taxon>Pseudomonadota</taxon>
        <taxon>Alphaproteobacteria</taxon>
        <taxon>Hyphomicrobiales</taxon>
        <taxon>Devosiaceae</taxon>
        <taxon>Devosia</taxon>
    </lineage>
</organism>
<evidence type="ECO:0000313" key="2">
    <source>
        <dbReference type="EMBL" id="KKB86319.1"/>
    </source>
</evidence>
<reference evidence="3 5" key="2">
    <citation type="submission" date="2016-11" db="EMBL/GenBank/DDBJ databases">
        <authorList>
            <person name="Jaros S."/>
            <person name="Januszkiewicz K."/>
            <person name="Wedrychowicz H."/>
        </authorList>
    </citation>
    <scope>NUCLEOTIDE SEQUENCE [LARGE SCALE GENOMIC DNA]</scope>
    <source>
        <strain evidence="3 5">DSM 17137</strain>
    </source>
</reference>
<dbReference type="RefSeq" id="WP_046133900.1">
    <property type="nucleotide sequence ID" value="NZ_FQVC01000012.1"/>
</dbReference>
<gene>
    <name evidence="3" type="ORF">SAMN02745223_03439</name>
    <name evidence="2" type="ORF">VW29_02945</name>
</gene>
<dbReference type="EMBL" id="LAJF01000038">
    <property type="protein sequence ID" value="KKB86319.1"/>
    <property type="molecule type" value="Genomic_DNA"/>
</dbReference>
<keyword evidence="4" id="KW-1185">Reference proteome</keyword>
<dbReference type="STRING" id="1121477.SAMN02745223_03439"/>
<dbReference type="Proteomes" id="UP000033608">
    <property type="component" value="Unassembled WGS sequence"/>
</dbReference>
<feature type="chain" id="PRO_5015038378" evidence="1">
    <location>
        <begin position="21"/>
        <end position="200"/>
    </location>
</feature>
<feature type="signal peptide" evidence="1">
    <location>
        <begin position="1"/>
        <end position="20"/>
    </location>
</feature>